<dbReference type="SUPFAM" id="SSF52540">
    <property type="entry name" value="P-loop containing nucleoside triphosphate hydrolases"/>
    <property type="match status" value="1"/>
</dbReference>
<keyword evidence="6" id="KW-0547">Nucleotide-binding</keyword>
<dbReference type="Pfam" id="PF00005">
    <property type="entry name" value="ABC_tran"/>
    <property type="match status" value="1"/>
</dbReference>
<dbReference type="InterPro" id="IPR003593">
    <property type="entry name" value="AAA+_ATPase"/>
</dbReference>
<dbReference type="SMART" id="SM00382">
    <property type="entry name" value="AAA"/>
    <property type="match status" value="1"/>
</dbReference>
<dbReference type="PROSITE" id="PS50893">
    <property type="entry name" value="ABC_TRANSPORTER_2"/>
    <property type="match status" value="1"/>
</dbReference>
<evidence type="ECO:0000313" key="13">
    <source>
        <dbReference type="Proteomes" id="UP000236449"/>
    </source>
</evidence>
<dbReference type="GO" id="GO:0005886">
    <property type="term" value="C:plasma membrane"/>
    <property type="evidence" value="ECO:0007669"/>
    <property type="project" value="UniProtKB-SubCell"/>
</dbReference>
<keyword evidence="4" id="KW-1003">Cell membrane</keyword>
<evidence type="ECO:0000259" key="11">
    <source>
        <dbReference type="PROSITE" id="PS50893"/>
    </source>
</evidence>
<keyword evidence="5" id="KW-0410">Iron transport</keyword>
<evidence type="ECO:0000256" key="8">
    <source>
        <dbReference type="ARBA" id="ARBA00023004"/>
    </source>
</evidence>
<comment type="similarity">
    <text evidence="2">Belongs to the ABC transporter superfamily.</text>
</comment>
<proteinExistence type="inferred from homology"/>
<dbReference type="OrthoDB" id="5292475at2"/>
<keyword evidence="10" id="KW-0472">Membrane</keyword>
<keyword evidence="7 12" id="KW-0067">ATP-binding</keyword>
<evidence type="ECO:0000256" key="6">
    <source>
        <dbReference type="ARBA" id="ARBA00022741"/>
    </source>
</evidence>
<comment type="subcellular location">
    <subcellularLocation>
        <location evidence="1">Cell membrane</location>
        <topology evidence="1">Peripheral membrane protein</topology>
    </subcellularLocation>
</comment>
<dbReference type="InterPro" id="IPR003439">
    <property type="entry name" value="ABC_transporter-like_ATP-bd"/>
</dbReference>
<keyword evidence="9" id="KW-0406">Ion transport</keyword>
<gene>
    <name evidence="12" type="ORF">C1N32_05620</name>
</gene>
<dbReference type="PANTHER" id="PTHR42771:SF2">
    <property type="entry name" value="IRON(3+)-HYDROXAMATE IMPORT ATP-BINDING PROTEIN FHUC"/>
    <property type="match status" value="1"/>
</dbReference>
<protein>
    <submittedName>
        <fullName evidence="12">Ferric citrate ABC transporter ATP-binding protein FecE</fullName>
    </submittedName>
</protein>
<comment type="caution">
    <text evidence="12">The sequence shown here is derived from an EMBL/GenBank/DDBJ whole genome shotgun (WGS) entry which is preliminary data.</text>
</comment>
<sequence>MGLTTENLIVGYGDTPIVKGVNVTVPEGKITALLGPNGCGKSTLLKALSRILKVQSGAVLWQGERIEQIPSRQLAQQLALLPQSQEPPEGVTVRDAVSYGRSPYTGFWGQLSAQDKSIVEQSMEATGIACFADRPVTDLSGGQRQRVWLAMTLAQDTDYILLDEPTTYLDMNHQVELMKLLRKLNQQGKTIVTVLHDINQACRYCDHLIVMQEGQVMSEGAPDVVLTSELLAKVFELDAQIHPCPITQTPMCIVR</sequence>
<evidence type="ECO:0000256" key="3">
    <source>
        <dbReference type="ARBA" id="ARBA00022448"/>
    </source>
</evidence>
<keyword evidence="3" id="KW-0813">Transport</keyword>
<feature type="domain" description="ABC transporter" evidence="11">
    <location>
        <begin position="3"/>
        <end position="238"/>
    </location>
</feature>
<evidence type="ECO:0000256" key="2">
    <source>
        <dbReference type="ARBA" id="ARBA00005417"/>
    </source>
</evidence>
<dbReference type="Gene3D" id="3.40.50.300">
    <property type="entry name" value="P-loop containing nucleotide triphosphate hydrolases"/>
    <property type="match status" value="1"/>
</dbReference>
<evidence type="ECO:0000313" key="12">
    <source>
        <dbReference type="EMBL" id="PNI05580.1"/>
    </source>
</evidence>
<dbReference type="InterPro" id="IPR027417">
    <property type="entry name" value="P-loop_NTPase"/>
</dbReference>
<dbReference type="RefSeq" id="WP_102965656.1">
    <property type="nucleotide sequence ID" value="NZ_POSK01000003.1"/>
</dbReference>
<dbReference type="CDD" id="cd03214">
    <property type="entry name" value="ABC_Iron-Siderophores_B12_Hemin"/>
    <property type="match status" value="1"/>
</dbReference>
<evidence type="ECO:0000256" key="7">
    <source>
        <dbReference type="ARBA" id="ARBA00022840"/>
    </source>
</evidence>
<dbReference type="PANTHER" id="PTHR42771">
    <property type="entry name" value="IRON(3+)-HYDROXAMATE IMPORT ATP-BINDING PROTEIN FHUC"/>
    <property type="match status" value="1"/>
</dbReference>
<evidence type="ECO:0000256" key="1">
    <source>
        <dbReference type="ARBA" id="ARBA00004202"/>
    </source>
</evidence>
<keyword evidence="8" id="KW-0408">Iron</keyword>
<dbReference type="GO" id="GO:0005524">
    <property type="term" value="F:ATP binding"/>
    <property type="evidence" value="ECO:0007669"/>
    <property type="project" value="UniProtKB-KW"/>
</dbReference>
<evidence type="ECO:0000256" key="9">
    <source>
        <dbReference type="ARBA" id="ARBA00023065"/>
    </source>
</evidence>
<dbReference type="AlphaFoldDB" id="A0A2J8I4Y8"/>
<dbReference type="GO" id="GO:0016887">
    <property type="term" value="F:ATP hydrolysis activity"/>
    <property type="evidence" value="ECO:0007669"/>
    <property type="project" value="InterPro"/>
</dbReference>
<dbReference type="FunFam" id="3.40.50.300:FF:000134">
    <property type="entry name" value="Iron-enterobactin ABC transporter ATP-binding protein"/>
    <property type="match status" value="1"/>
</dbReference>
<dbReference type="InterPro" id="IPR051535">
    <property type="entry name" value="Siderophore_ABC-ATPase"/>
</dbReference>
<evidence type="ECO:0000256" key="4">
    <source>
        <dbReference type="ARBA" id="ARBA00022475"/>
    </source>
</evidence>
<evidence type="ECO:0000256" key="10">
    <source>
        <dbReference type="ARBA" id="ARBA00023136"/>
    </source>
</evidence>
<reference evidence="12 13" key="1">
    <citation type="submission" date="2018-01" db="EMBL/GenBank/DDBJ databases">
        <title>Draft genome sequences of six Vibrio diazotrophicus strains isolated from deep-sea sediments of the Baltic Sea.</title>
        <authorList>
            <person name="Castillo D."/>
            <person name="Vandieken V."/>
            <person name="Chiang O."/>
            <person name="Middelboe M."/>
        </authorList>
    </citation>
    <scope>NUCLEOTIDE SEQUENCE [LARGE SCALE GENOMIC DNA]</scope>
    <source>
        <strain evidence="12 13">60.27F</strain>
    </source>
</reference>
<dbReference type="GO" id="GO:0006826">
    <property type="term" value="P:iron ion transport"/>
    <property type="evidence" value="ECO:0007669"/>
    <property type="project" value="UniProtKB-KW"/>
</dbReference>
<dbReference type="NCBIfam" id="NF008409">
    <property type="entry name" value="PRK11231.1"/>
    <property type="match status" value="1"/>
</dbReference>
<organism evidence="12 13">
    <name type="scientific">Vibrio diazotrophicus</name>
    <dbReference type="NCBI Taxonomy" id="685"/>
    <lineage>
        <taxon>Bacteria</taxon>
        <taxon>Pseudomonadati</taxon>
        <taxon>Pseudomonadota</taxon>
        <taxon>Gammaproteobacteria</taxon>
        <taxon>Vibrionales</taxon>
        <taxon>Vibrionaceae</taxon>
        <taxon>Vibrio</taxon>
    </lineage>
</organism>
<dbReference type="Proteomes" id="UP000236449">
    <property type="component" value="Unassembled WGS sequence"/>
</dbReference>
<accession>A0A2J8I4Y8</accession>
<name>A0A2J8I4Y8_VIBDI</name>
<dbReference type="EMBL" id="POSK01000003">
    <property type="protein sequence ID" value="PNI05580.1"/>
    <property type="molecule type" value="Genomic_DNA"/>
</dbReference>
<dbReference type="PROSITE" id="PS00211">
    <property type="entry name" value="ABC_TRANSPORTER_1"/>
    <property type="match status" value="1"/>
</dbReference>
<evidence type="ECO:0000256" key="5">
    <source>
        <dbReference type="ARBA" id="ARBA00022496"/>
    </source>
</evidence>
<dbReference type="InterPro" id="IPR017871">
    <property type="entry name" value="ABC_transporter-like_CS"/>
</dbReference>